<keyword evidence="9" id="KW-0809">Transit peptide</keyword>
<keyword evidence="8" id="KW-0648">Protein biosynthesis</keyword>
<dbReference type="CDD" id="cd00496">
    <property type="entry name" value="PheRS_alpha_core"/>
    <property type="match status" value="1"/>
</dbReference>
<dbReference type="InterPro" id="IPR045864">
    <property type="entry name" value="aa-tRNA-synth_II/BPL/LPL"/>
</dbReference>
<keyword evidence="20" id="KW-1185">Reference proteome</keyword>
<dbReference type="eggNOG" id="KOG2783">
    <property type="taxonomic scope" value="Eukaryota"/>
</dbReference>
<dbReference type="KEGG" id="aqu:100631566"/>
<organism evidence="19">
    <name type="scientific">Amphimedon queenslandica</name>
    <name type="common">Sponge</name>
    <dbReference type="NCBI Taxonomy" id="400682"/>
    <lineage>
        <taxon>Eukaryota</taxon>
        <taxon>Metazoa</taxon>
        <taxon>Porifera</taxon>
        <taxon>Demospongiae</taxon>
        <taxon>Heteroscleromorpha</taxon>
        <taxon>Haplosclerida</taxon>
        <taxon>Niphatidae</taxon>
        <taxon>Amphimedon</taxon>
    </lineage>
</organism>
<evidence type="ECO:0000256" key="11">
    <source>
        <dbReference type="ARBA" id="ARBA00023128"/>
    </source>
</evidence>
<evidence type="ECO:0000259" key="17">
    <source>
        <dbReference type="PROSITE" id="PS50862"/>
    </source>
</evidence>
<dbReference type="InParanoid" id="A0A1X7VFZ6"/>
<evidence type="ECO:0000256" key="10">
    <source>
        <dbReference type="ARBA" id="ARBA00022990"/>
    </source>
</evidence>
<dbReference type="GO" id="GO:0000049">
    <property type="term" value="F:tRNA binding"/>
    <property type="evidence" value="ECO:0007669"/>
    <property type="project" value="InterPro"/>
</dbReference>
<dbReference type="InterPro" id="IPR002319">
    <property type="entry name" value="Phenylalanyl-tRNA_Synthase"/>
</dbReference>
<keyword evidence="5" id="KW-0436">Ligase</keyword>
<proteinExistence type="inferred from homology"/>
<dbReference type="EnsemblMetazoa" id="XM_003384610.3">
    <property type="protein sequence ID" value="XP_003384658.2"/>
    <property type="gene ID" value="LOC100631566"/>
</dbReference>
<sequence length="431" mass="50294">MMIRSLLRRAFITRSSARTISSAPEANTVCVLGKEYKRDDMTNVTPSLLEKVGRELHNTKDHPINLLKKLIVHHFHKTYINTAGNPLFTSIENIPPVVTTEQNFDSLCVAKDHISRSRSDSYYINSETMLRTHTSAHQRDFIKMGLDRFLVTGDVYRRDEIDSTHYPVFHQMEGVRVYLKQNLLPRSKTMFEDGEETDEKQSRHTLETSKALELELKTTLERLVKYIFGEETQTRWNSCYFPFTHPSFELEILFRGEWVEMLGSGIMRQEILDDAGASFKTGWAFGLGLDRLSMLLFSIPDIRLLWSKDERFIDQFKHITLPMLTKENLNKKDLSFKPFSTFLPRCEDVAFWITPEFNENDFHELVRATCGDIVEKVELIDSFENSKTGKVSRCYRLVYRSMDRAVTKDEVDELHSKLRENIEKLLPVELR</sequence>
<evidence type="ECO:0000313" key="20">
    <source>
        <dbReference type="Proteomes" id="UP000007879"/>
    </source>
</evidence>
<evidence type="ECO:0000256" key="7">
    <source>
        <dbReference type="ARBA" id="ARBA00022840"/>
    </source>
</evidence>
<evidence type="ECO:0000256" key="3">
    <source>
        <dbReference type="ARBA" id="ARBA00011245"/>
    </source>
</evidence>
<dbReference type="STRING" id="400682.A0A1X7VFZ6"/>
<evidence type="ECO:0000259" key="18">
    <source>
        <dbReference type="PROSITE" id="PS51447"/>
    </source>
</evidence>
<dbReference type="InterPro" id="IPR005121">
    <property type="entry name" value="Fdx_antiC-bd"/>
</dbReference>
<evidence type="ECO:0000256" key="14">
    <source>
        <dbReference type="ARBA" id="ARBA00049255"/>
    </source>
</evidence>
<evidence type="ECO:0000256" key="12">
    <source>
        <dbReference type="ARBA" id="ARBA00023146"/>
    </source>
</evidence>
<feature type="domain" description="FDX-ACB" evidence="18">
    <location>
        <begin position="340"/>
        <end position="431"/>
    </location>
</feature>
<comment type="function">
    <text evidence="15">Is responsible for the charging of tRNA(Phe) with phenylalanine in mitochondrial translation. To a lesser extent, also catalyzes direct attachment of m-Tyr (an oxidized version of Phe) to tRNA(Phe), thereby opening the way for delivery of the misacylated tRNA to the ribosome and incorporation of ROS-damaged amino acid into proteins.</text>
</comment>
<dbReference type="SMART" id="SM00896">
    <property type="entry name" value="FDX-ACB"/>
    <property type="match status" value="1"/>
</dbReference>
<evidence type="ECO:0000256" key="5">
    <source>
        <dbReference type="ARBA" id="ARBA00022598"/>
    </source>
</evidence>
<comment type="subcellular location">
    <subcellularLocation>
        <location evidence="1">Mitochondrion matrix</location>
    </subcellularLocation>
</comment>
<keyword evidence="7" id="KW-0067">ATP-binding</keyword>
<dbReference type="Proteomes" id="UP000007879">
    <property type="component" value="Unassembled WGS sequence"/>
</dbReference>
<keyword evidence="6" id="KW-0547">Nucleotide-binding</keyword>
<comment type="similarity">
    <text evidence="2">Belongs to the class-II aminoacyl-tRNA synthetase family.</text>
</comment>
<dbReference type="Gene3D" id="3.30.930.10">
    <property type="entry name" value="Bira Bifunctional Protein, Domain 2"/>
    <property type="match status" value="1"/>
</dbReference>
<dbReference type="Pfam" id="PF03147">
    <property type="entry name" value="FDX-ACB"/>
    <property type="match status" value="1"/>
</dbReference>
<keyword evidence="10" id="KW-0007">Acetylation</keyword>
<dbReference type="EC" id="6.1.1.20" evidence="4"/>
<dbReference type="SUPFAM" id="SSF55681">
    <property type="entry name" value="Class II aaRS and biotin synthetases"/>
    <property type="match status" value="1"/>
</dbReference>
<evidence type="ECO:0000256" key="16">
    <source>
        <dbReference type="ARBA" id="ARBA00073229"/>
    </source>
</evidence>
<dbReference type="GO" id="GO:0005524">
    <property type="term" value="F:ATP binding"/>
    <property type="evidence" value="ECO:0007669"/>
    <property type="project" value="UniProtKB-KW"/>
</dbReference>
<name>A0A1X7VFZ6_AMPQE</name>
<dbReference type="SUPFAM" id="SSF54991">
    <property type="entry name" value="Anticodon-binding domain of PheRS"/>
    <property type="match status" value="1"/>
</dbReference>
<evidence type="ECO:0000256" key="2">
    <source>
        <dbReference type="ARBA" id="ARBA00008226"/>
    </source>
</evidence>
<evidence type="ECO:0000256" key="8">
    <source>
        <dbReference type="ARBA" id="ARBA00022917"/>
    </source>
</evidence>
<dbReference type="GO" id="GO:0005759">
    <property type="term" value="C:mitochondrial matrix"/>
    <property type="evidence" value="ECO:0007669"/>
    <property type="project" value="UniProtKB-SubCell"/>
</dbReference>
<evidence type="ECO:0000313" key="19">
    <source>
        <dbReference type="EnsemblMetazoa" id="Aqu2.1.38422_001"/>
    </source>
</evidence>
<dbReference type="InterPro" id="IPR036690">
    <property type="entry name" value="Fdx_antiC-bd_sf"/>
</dbReference>
<dbReference type="GO" id="GO:0006432">
    <property type="term" value="P:phenylalanyl-tRNA aminoacylation"/>
    <property type="evidence" value="ECO:0007669"/>
    <property type="project" value="TreeGrafter"/>
</dbReference>
<dbReference type="PROSITE" id="PS50862">
    <property type="entry name" value="AA_TRNA_LIGASE_II"/>
    <property type="match status" value="1"/>
</dbReference>
<comment type="subunit">
    <text evidence="3">Monomer.</text>
</comment>
<accession>A0A1X7VFZ6</accession>
<dbReference type="PANTHER" id="PTHR11538">
    <property type="entry name" value="PHENYLALANYL-TRNA SYNTHETASE"/>
    <property type="match status" value="1"/>
</dbReference>
<evidence type="ECO:0000256" key="1">
    <source>
        <dbReference type="ARBA" id="ARBA00004305"/>
    </source>
</evidence>
<dbReference type="EnsemblMetazoa" id="Aqu2.1.38422_001">
    <property type="protein sequence ID" value="Aqu2.1.38422_001"/>
    <property type="gene ID" value="Aqu2.1.38422"/>
</dbReference>
<dbReference type="FunFam" id="3.30.930.10:FF:000041">
    <property type="entry name" value="Phenylalanyl-tRNA synthetase 2, mitochondrial"/>
    <property type="match status" value="1"/>
</dbReference>
<feature type="domain" description="Aminoacyl-transfer RNA synthetases class-II family profile" evidence="17">
    <location>
        <begin position="148"/>
        <end position="322"/>
    </location>
</feature>
<evidence type="ECO:0000256" key="4">
    <source>
        <dbReference type="ARBA" id="ARBA00012814"/>
    </source>
</evidence>
<evidence type="ECO:0000256" key="9">
    <source>
        <dbReference type="ARBA" id="ARBA00022946"/>
    </source>
</evidence>
<dbReference type="PROSITE" id="PS51447">
    <property type="entry name" value="FDX_ACB"/>
    <property type="match status" value="1"/>
</dbReference>
<keyword evidence="11" id="KW-0496">Mitochondrion</keyword>
<reference evidence="19" key="2">
    <citation type="submission" date="2017-05" db="UniProtKB">
        <authorList>
            <consortium name="EnsemblMetazoa"/>
        </authorList>
    </citation>
    <scope>IDENTIFICATION</scope>
</reference>
<gene>
    <name evidence="19" type="primary">100631566</name>
</gene>
<dbReference type="InterPro" id="IPR006195">
    <property type="entry name" value="aa-tRNA-synth_II"/>
</dbReference>
<evidence type="ECO:0000256" key="6">
    <source>
        <dbReference type="ARBA" id="ARBA00022741"/>
    </source>
</evidence>
<protein>
    <recommendedName>
        <fullName evidence="16">Phenylalanine--tRNA ligase, mitochondrial</fullName>
        <ecNumber evidence="4">6.1.1.20</ecNumber>
    </recommendedName>
    <alternativeName>
        <fullName evidence="13">Phenylalanyl-tRNA synthetase</fullName>
    </alternativeName>
</protein>
<dbReference type="FunFam" id="3.30.70.380:FF:000002">
    <property type="entry name" value="phenylalanine--tRNA ligase, mitochondrial"/>
    <property type="match status" value="1"/>
</dbReference>
<dbReference type="PANTHER" id="PTHR11538:SF41">
    <property type="entry name" value="PHENYLALANINE--TRNA LIGASE, MITOCHONDRIAL"/>
    <property type="match status" value="1"/>
</dbReference>
<dbReference type="OMA" id="PISHYPQ"/>
<dbReference type="AlphaFoldDB" id="A0A1X7VFZ6"/>
<dbReference type="Pfam" id="PF01409">
    <property type="entry name" value="tRNA-synt_2d"/>
    <property type="match status" value="2"/>
</dbReference>
<evidence type="ECO:0000256" key="13">
    <source>
        <dbReference type="ARBA" id="ARBA00031194"/>
    </source>
</evidence>
<evidence type="ECO:0000256" key="15">
    <source>
        <dbReference type="ARBA" id="ARBA00060211"/>
    </source>
</evidence>
<dbReference type="Gene3D" id="3.30.70.380">
    <property type="entry name" value="Ferrodoxin-fold anticodon-binding domain"/>
    <property type="match status" value="1"/>
</dbReference>
<comment type="catalytic activity">
    <reaction evidence="14">
        <text>tRNA(Phe) + L-phenylalanine + ATP = L-phenylalanyl-tRNA(Phe) + AMP + diphosphate + H(+)</text>
        <dbReference type="Rhea" id="RHEA:19413"/>
        <dbReference type="Rhea" id="RHEA-COMP:9668"/>
        <dbReference type="Rhea" id="RHEA-COMP:9699"/>
        <dbReference type="ChEBI" id="CHEBI:15378"/>
        <dbReference type="ChEBI" id="CHEBI:30616"/>
        <dbReference type="ChEBI" id="CHEBI:33019"/>
        <dbReference type="ChEBI" id="CHEBI:58095"/>
        <dbReference type="ChEBI" id="CHEBI:78442"/>
        <dbReference type="ChEBI" id="CHEBI:78531"/>
        <dbReference type="ChEBI" id="CHEBI:456215"/>
        <dbReference type="EC" id="6.1.1.20"/>
    </reaction>
</comment>
<keyword evidence="12" id="KW-0030">Aminoacyl-tRNA synthetase</keyword>
<reference evidence="20" key="1">
    <citation type="journal article" date="2010" name="Nature">
        <title>The Amphimedon queenslandica genome and the evolution of animal complexity.</title>
        <authorList>
            <person name="Srivastava M."/>
            <person name="Simakov O."/>
            <person name="Chapman J."/>
            <person name="Fahey B."/>
            <person name="Gauthier M.E."/>
            <person name="Mitros T."/>
            <person name="Richards G.S."/>
            <person name="Conaco C."/>
            <person name="Dacre M."/>
            <person name="Hellsten U."/>
            <person name="Larroux C."/>
            <person name="Putnam N.H."/>
            <person name="Stanke M."/>
            <person name="Adamska M."/>
            <person name="Darling A."/>
            <person name="Degnan S.M."/>
            <person name="Oakley T.H."/>
            <person name="Plachetzki D.C."/>
            <person name="Zhai Y."/>
            <person name="Adamski M."/>
            <person name="Calcino A."/>
            <person name="Cummins S.F."/>
            <person name="Goodstein D.M."/>
            <person name="Harris C."/>
            <person name="Jackson D.J."/>
            <person name="Leys S.P."/>
            <person name="Shu S."/>
            <person name="Woodcroft B.J."/>
            <person name="Vervoort M."/>
            <person name="Kosik K.S."/>
            <person name="Manning G."/>
            <person name="Degnan B.M."/>
            <person name="Rokhsar D.S."/>
        </authorList>
    </citation>
    <scope>NUCLEOTIDE SEQUENCE [LARGE SCALE GENOMIC DNA]</scope>
</reference>
<dbReference type="OrthoDB" id="4457at2759"/>
<dbReference type="GO" id="GO:0004826">
    <property type="term" value="F:phenylalanine-tRNA ligase activity"/>
    <property type="evidence" value="ECO:0007669"/>
    <property type="project" value="UniProtKB-EC"/>
</dbReference>